<dbReference type="Gene3D" id="3.40.50.12390">
    <property type="match status" value="2"/>
</dbReference>
<evidence type="ECO:0000259" key="7">
    <source>
        <dbReference type="Pfam" id="PF23493"/>
    </source>
</evidence>
<evidence type="ECO:0000256" key="4">
    <source>
        <dbReference type="SAM" id="MobiDB-lite"/>
    </source>
</evidence>
<dbReference type="Proteomes" id="UP000037460">
    <property type="component" value="Unassembled WGS sequence"/>
</dbReference>
<dbReference type="GO" id="GO:0005634">
    <property type="term" value="C:nucleus"/>
    <property type="evidence" value="ECO:0007669"/>
    <property type="project" value="TreeGrafter"/>
</dbReference>
<feature type="region of interest" description="Disordered" evidence="4">
    <location>
        <begin position="399"/>
        <end position="421"/>
    </location>
</feature>
<dbReference type="GO" id="GO:0000956">
    <property type="term" value="P:nuclear-transcribed mRNA catabolic process"/>
    <property type="evidence" value="ECO:0007669"/>
    <property type="project" value="TreeGrafter"/>
</dbReference>
<reference evidence="9" key="1">
    <citation type="journal article" date="2015" name="PLoS Genet.">
        <title>Genome Sequence and Transcriptome Analyses of Chrysochromulina tobin: Metabolic Tools for Enhanced Algal Fitness in the Prominent Order Prymnesiales (Haptophyceae).</title>
        <authorList>
            <person name="Hovde B.T."/>
            <person name="Deodato C.R."/>
            <person name="Hunsperger H.M."/>
            <person name="Ryken S.A."/>
            <person name="Yost W."/>
            <person name="Jha R.K."/>
            <person name="Patterson J."/>
            <person name="Monnat R.J. Jr."/>
            <person name="Barlow S.B."/>
            <person name="Starkenburg S.R."/>
            <person name="Cattolico R.A."/>
        </authorList>
    </citation>
    <scope>NUCLEOTIDE SEQUENCE</scope>
    <source>
        <strain evidence="9">CCMP291</strain>
    </source>
</reference>
<gene>
    <name evidence="8" type="ORF">Ctob_013042</name>
</gene>
<dbReference type="InterPro" id="IPR041412">
    <property type="entry name" value="Xrn1_helical"/>
</dbReference>
<dbReference type="AlphaFoldDB" id="A0A0M0JMK0"/>
<evidence type="ECO:0000256" key="3">
    <source>
        <dbReference type="ARBA" id="ARBA00022839"/>
    </source>
</evidence>
<dbReference type="InterPro" id="IPR027073">
    <property type="entry name" value="5_3_exoribonuclease"/>
</dbReference>
<name>A0A0M0JMK0_9EUKA</name>
<feature type="region of interest" description="Disordered" evidence="4">
    <location>
        <begin position="1025"/>
        <end position="1108"/>
    </location>
</feature>
<dbReference type="InterPro" id="IPR004859">
    <property type="entry name" value="Xrn1_N"/>
</dbReference>
<dbReference type="PANTHER" id="PTHR12341:SF41">
    <property type="entry name" value="5'-3' EXORIBONUCLEASE 2"/>
    <property type="match status" value="1"/>
</dbReference>
<organism evidence="8 9">
    <name type="scientific">Chrysochromulina tobinii</name>
    <dbReference type="NCBI Taxonomy" id="1460289"/>
    <lineage>
        <taxon>Eukaryota</taxon>
        <taxon>Haptista</taxon>
        <taxon>Haptophyta</taxon>
        <taxon>Prymnesiophyceae</taxon>
        <taxon>Prymnesiales</taxon>
        <taxon>Chrysochromulinaceae</taxon>
        <taxon>Chrysochromulina</taxon>
    </lineage>
</organism>
<evidence type="ECO:0000259" key="6">
    <source>
        <dbReference type="Pfam" id="PF17846"/>
    </source>
</evidence>
<keyword evidence="1" id="KW-0540">Nuclease</keyword>
<proteinExistence type="predicted"/>
<feature type="domain" description="Xrn1 helical" evidence="6">
    <location>
        <begin position="518"/>
        <end position="856"/>
    </location>
</feature>
<dbReference type="InterPro" id="IPR056411">
    <property type="entry name" value="CysS_C"/>
</dbReference>
<dbReference type="GO" id="GO:0004812">
    <property type="term" value="F:aminoacyl-tRNA ligase activity"/>
    <property type="evidence" value="ECO:0007669"/>
    <property type="project" value="InterPro"/>
</dbReference>
<keyword evidence="3" id="KW-0269">Exonuclease</keyword>
<feature type="domain" description="Xrn1 helical" evidence="6">
    <location>
        <begin position="316"/>
        <end position="434"/>
    </location>
</feature>
<feature type="domain" description="Xrn1 N-terminal" evidence="5">
    <location>
        <begin position="21"/>
        <end position="232"/>
    </location>
</feature>
<keyword evidence="2" id="KW-0378">Hydrolase</keyword>
<dbReference type="GO" id="GO:0004534">
    <property type="term" value="F:5'-3' RNA exonuclease activity"/>
    <property type="evidence" value="ECO:0007669"/>
    <property type="project" value="TreeGrafter"/>
</dbReference>
<dbReference type="PANTHER" id="PTHR12341">
    <property type="entry name" value="5'-&gt;3' EXORIBONUCLEASE"/>
    <property type="match status" value="1"/>
</dbReference>
<feature type="compositionally biased region" description="Pro residues" evidence="4">
    <location>
        <begin position="1029"/>
        <end position="1040"/>
    </location>
</feature>
<dbReference type="Gene3D" id="1.25.40.1050">
    <property type="match status" value="1"/>
</dbReference>
<dbReference type="CDD" id="cd18673">
    <property type="entry name" value="PIN_XRN1-2-like"/>
    <property type="match status" value="1"/>
</dbReference>
<dbReference type="Pfam" id="PF03159">
    <property type="entry name" value="XRN_N"/>
    <property type="match status" value="1"/>
</dbReference>
<comment type="caution">
    <text evidence="8">The sequence shown here is derived from an EMBL/GenBank/DDBJ whole genome shotgun (WGS) entry which is preliminary data.</text>
</comment>
<dbReference type="Pfam" id="PF23493">
    <property type="entry name" value="CysS_C"/>
    <property type="match status" value="1"/>
</dbReference>
<dbReference type="Pfam" id="PF17846">
    <property type="entry name" value="XRN_M"/>
    <property type="match status" value="2"/>
</dbReference>
<protein>
    <submittedName>
        <fullName evidence="8">5'-3 exoribonuclease 2</fullName>
    </submittedName>
</protein>
<dbReference type="SUPFAM" id="SSF47323">
    <property type="entry name" value="Anticodon-binding domain of a subclass of class I aminoacyl-tRNA synthetases"/>
    <property type="match status" value="1"/>
</dbReference>
<evidence type="ECO:0000313" key="8">
    <source>
        <dbReference type="EMBL" id="KOO27730.1"/>
    </source>
</evidence>
<dbReference type="EMBL" id="JWZX01002675">
    <property type="protein sequence ID" value="KOO27730.1"/>
    <property type="molecule type" value="Genomic_DNA"/>
</dbReference>
<feature type="domain" description="Cysteinyl-tRNA ligase anticodon binding" evidence="7">
    <location>
        <begin position="914"/>
        <end position="952"/>
    </location>
</feature>
<evidence type="ECO:0000256" key="1">
    <source>
        <dbReference type="ARBA" id="ARBA00022722"/>
    </source>
</evidence>
<dbReference type="Gene3D" id="1.20.120.1910">
    <property type="entry name" value="Cysteine-tRNA ligase, C-terminal anti-codon recognition domain"/>
    <property type="match status" value="1"/>
</dbReference>
<dbReference type="GO" id="GO:0005524">
    <property type="term" value="F:ATP binding"/>
    <property type="evidence" value="ECO:0007669"/>
    <property type="project" value="InterPro"/>
</dbReference>
<keyword evidence="9" id="KW-1185">Reference proteome</keyword>
<dbReference type="GO" id="GO:0003723">
    <property type="term" value="F:RNA binding"/>
    <property type="evidence" value="ECO:0007669"/>
    <property type="project" value="TreeGrafter"/>
</dbReference>
<feature type="compositionally biased region" description="Basic and acidic residues" evidence="4">
    <location>
        <begin position="399"/>
        <end position="420"/>
    </location>
</feature>
<evidence type="ECO:0000313" key="9">
    <source>
        <dbReference type="Proteomes" id="UP000037460"/>
    </source>
</evidence>
<dbReference type="GO" id="GO:0006418">
    <property type="term" value="P:tRNA aminoacylation for protein translation"/>
    <property type="evidence" value="ECO:0007669"/>
    <property type="project" value="InterPro"/>
</dbReference>
<dbReference type="InterPro" id="IPR009080">
    <property type="entry name" value="tRNAsynth_Ia_anticodon-bd"/>
</dbReference>
<accession>A0A0M0JMK0</accession>
<dbReference type="OrthoDB" id="372487at2759"/>
<evidence type="ECO:0000256" key="2">
    <source>
        <dbReference type="ARBA" id="ARBA00022801"/>
    </source>
</evidence>
<evidence type="ECO:0000259" key="5">
    <source>
        <dbReference type="Pfam" id="PF03159"/>
    </source>
</evidence>
<sequence length="1122" mass="124200">MEERPTWTDDGVRVPVDTSRANPNGMEFDNLYLDMNGIIHPASHPEDGPPPETEDDMYLAIFDYLERVFAAVRPRRLLFMAIDGVAPRAKMNQQRARRFRSAQEAQEKEEEETRLREEWAKEGREVPPRKENLFDSNVITPGTPFMDRLALFLRTFVHCKLSTDPGWAGIEVILSDGSVPGEGEHKIMEYIRSQRRQPGYDPDTRHALHGLDADLIMLSLATHEPHFCILREYVGPASGKGKGGSLSDQIEAEMQQRAAAEAEGREALVEGNFASGRQGKEAGNPTPFQFLQIATLREYLQIEFANTIDYACVGGFDLERVIDDFIFLCFFVGNDFLPHLPSLDIRLGAIDTLVDLYKACFPKMGGWVCDGGRVHLGRAKIFCTELSLIEDELLQKHRSAEERDKDKRRRRDSDVKNKEACRKHREMMQRVSDFAQVPRASAHLQALHGGPGSAKGGESGGHDAATYQRSAELALGRDASLLELFNQIQEFAQLPDDAPPCKLPSHLNSYQRAMAMQMCDELTVANKRQGADANLEIWLVKQGNGANESAAARFKRELDAMVKKRNTFDEAEEDTVQLGVPGWKERYYARKFAGLGDGAHTDIAKAYAEGLCWVMRYYYEGCCSWGWFFPYHYAPFATDIAEAIDPDEPFEPELGTPFLPFEQLMAVLPPRSASALPNALAEIMRDPSSELADCYPVDFQIDLNGKKFAWQAVVLLPFIEEERLLATIQEYAGEFSAEEQRRNSHGKPMLFVRDGHPLFAPLVKCYGPPPSAVQLTADIPRAFLSGCVTCLEDAPPPHKLLEPPAFHGLEVGRALKDFVNLAVRATFALPPAEATPSRPTLLANVKMPEPRLTRADAPVIKQGSFVTARRMGGDAQRMIGHHLPARQGSSSSSYGGHGHDYRRAEGDAAPVDEARVHALLAQRLAARVGRQFTDADRLRDELRAMGVEIDDRVKTWRVARAATMPVLPRPPHHAPPYPPPQSAQYPVAPAPHPAYAQYYSSGPMLHPPGAPGHAAYAAYQQYPAHQQPLLPPPPSHPAPYPSSAGGPAPQGRHDNRYHPYGIPPSRDARGDQGAPGGVGSAASLLRQQIALNGGARPPPPAGAPTDLNRSAAELLRQQLKRK</sequence>